<evidence type="ECO:0000256" key="1">
    <source>
        <dbReference type="SAM" id="MobiDB-lite"/>
    </source>
</evidence>
<accession>A0AB34HZV5</accession>
<reference evidence="2 3" key="1">
    <citation type="submission" date="2022-11" db="EMBL/GenBank/DDBJ databases">
        <title>Whole genome sequence of Eschrichtius robustus ER-17-0199.</title>
        <authorList>
            <person name="Bruniche-Olsen A."/>
            <person name="Black A.N."/>
            <person name="Fields C.J."/>
            <person name="Walden K."/>
            <person name="Dewoody J.A."/>
        </authorList>
    </citation>
    <scope>NUCLEOTIDE SEQUENCE [LARGE SCALE GENOMIC DNA]</scope>
    <source>
        <strain evidence="2">ER-17-0199</strain>
        <tissue evidence="2">Blubber</tissue>
    </source>
</reference>
<evidence type="ECO:0000313" key="3">
    <source>
        <dbReference type="Proteomes" id="UP001159641"/>
    </source>
</evidence>
<proteinExistence type="predicted"/>
<feature type="compositionally biased region" description="Low complexity" evidence="1">
    <location>
        <begin position="9"/>
        <end position="22"/>
    </location>
</feature>
<dbReference type="EMBL" id="JAIQCJ010000177">
    <property type="protein sequence ID" value="KAJ8797628.1"/>
    <property type="molecule type" value="Genomic_DNA"/>
</dbReference>
<name>A0AB34HZV5_ESCRO</name>
<evidence type="ECO:0000313" key="2">
    <source>
        <dbReference type="EMBL" id="KAJ8797628.1"/>
    </source>
</evidence>
<sequence length="88" mass="9115">MIRAGVGGSSRRAVSARSGARAFAEWPAESGERSRAPTPIAAPNGRSGGARSAESDPASRALQPRSMLRPRPGPAPRAAPMPCARREP</sequence>
<comment type="caution">
    <text evidence="2">The sequence shown here is derived from an EMBL/GenBank/DDBJ whole genome shotgun (WGS) entry which is preliminary data.</text>
</comment>
<keyword evidence="3" id="KW-1185">Reference proteome</keyword>
<feature type="region of interest" description="Disordered" evidence="1">
    <location>
        <begin position="1"/>
        <end position="88"/>
    </location>
</feature>
<organism evidence="2 3">
    <name type="scientific">Eschrichtius robustus</name>
    <name type="common">California gray whale</name>
    <name type="synonym">Eschrichtius gibbosus</name>
    <dbReference type="NCBI Taxonomy" id="9764"/>
    <lineage>
        <taxon>Eukaryota</taxon>
        <taxon>Metazoa</taxon>
        <taxon>Chordata</taxon>
        <taxon>Craniata</taxon>
        <taxon>Vertebrata</taxon>
        <taxon>Euteleostomi</taxon>
        <taxon>Mammalia</taxon>
        <taxon>Eutheria</taxon>
        <taxon>Laurasiatheria</taxon>
        <taxon>Artiodactyla</taxon>
        <taxon>Whippomorpha</taxon>
        <taxon>Cetacea</taxon>
        <taxon>Mysticeti</taxon>
        <taxon>Eschrichtiidae</taxon>
        <taxon>Eschrichtius</taxon>
    </lineage>
</organism>
<dbReference type="AlphaFoldDB" id="A0AB34HZV5"/>
<gene>
    <name evidence="2" type="ORF">J1605_001723</name>
</gene>
<dbReference type="Proteomes" id="UP001159641">
    <property type="component" value="Unassembled WGS sequence"/>
</dbReference>
<protein>
    <submittedName>
        <fullName evidence="2">Uncharacterized protein</fullName>
    </submittedName>
</protein>